<dbReference type="EMBL" id="JAJNCO010000031">
    <property type="protein sequence ID" value="MCD2114835.1"/>
    <property type="molecule type" value="Genomic_DNA"/>
</dbReference>
<feature type="chain" id="PRO_5043946942" description="AMIN-like domain-containing protein" evidence="2">
    <location>
        <begin position="26"/>
        <end position="195"/>
    </location>
</feature>
<organism evidence="4 5">
    <name type="scientific">Rhodococcus rhodochrous</name>
    <dbReference type="NCBI Taxonomy" id="1829"/>
    <lineage>
        <taxon>Bacteria</taxon>
        <taxon>Bacillati</taxon>
        <taxon>Actinomycetota</taxon>
        <taxon>Actinomycetes</taxon>
        <taxon>Mycobacteriales</taxon>
        <taxon>Nocardiaceae</taxon>
        <taxon>Rhodococcus</taxon>
    </lineage>
</organism>
<evidence type="ECO:0000259" key="3">
    <source>
        <dbReference type="Pfam" id="PF24837"/>
    </source>
</evidence>
<dbReference type="Proteomes" id="UP001198630">
    <property type="component" value="Unassembled WGS sequence"/>
</dbReference>
<feature type="compositionally biased region" description="Low complexity" evidence="1">
    <location>
        <begin position="36"/>
        <end position="59"/>
    </location>
</feature>
<keyword evidence="2" id="KW-0732">Signal</keyword>
<evidence type="ECO:0000313" key="4">
    <source>
        <dbReference type="EMBL" id="MCD2114835.1"/>
    </source>
</evidence>
<proteinExistence type="predicted"/>
<feature type="domain" description="AMIN-like" evidence="3">
    <location>
        <begin position="68"/>
        <end position="194"/>
    </location>
</feature>
<feature type="region of interest" description="Disordered" evidence="1">
    <location>
        <begin position="26"/>
        <end position="59"/>
    </location>
</feature>
<evidence type="ECO:0000256" key="1">
    <source>
        <dbReference type="SAM" id="MobiDB-lite"/>
    </source>
</evidence>
<name>A0AAW4XQG7_RHORH</name>
<dbReference type="AlphaFoldDB" id="A0AAW4XQG7"/>
<comment type="caution">
    <text evidence="4">The sequence shown here is derived from an EMBL/GenBank/DDBJ whole genome shotgun (WGS) entry which is preliminary data.</text>
</comment>
<evidence type="ECO:0000256" key="2">
    <source>
        <dbReference type="SAM" id="SignalP"/>
    </source>
</evidence>
<evidence type="ECO:0000313" key="5">
    <source>
        <dbReference type="Proteomes" id="UP001198630"/>
    </source>
</evidence>
<feature type="signal peptide" evidence="2">
    <location>
        <begin position="1"/>
        <end position="25"/>
    </location>
</feature>
<accession>A0AAW4XQG7</accession>
<gene>
    <name evidence="4" type="ORF">LQ384_27410</name>
</gene>
<dbReference type="Pfam" id="PF24837">
    <property type="entry name" value="AMIN-like"/>
    <property type="match status" value="1"/>
</dbReference>
<dbReference type="InterPro" id="IPR056303">
    <property type="entry name" value="AMIN-like"/>
</dbReference>
<sequence length="195" mass="20043">MNPTTHIRTMLVAATTAMALTGCSAAPDDSVPTPTPAVAAATATHTPGTVPVDTTDKTAPADTDAALTVTDIRTGTHDRFDRVVYELGGLGTPGWRVGYVDRAIEVGRGETVPVAGDAVLEVRISGSAYPFTSEVTPYTGPFPVRGRAGGSVVEVTGATIFEGATQSFIGLADPGLPFAVYSLDDPARVVIDVAR</sequence>
<protein>
    <recommendedName>
        <fullName evidence="3">AMIN-like domain-containing protein</fullName>
    </recommendedName>
</protein>
<dbReference type="RefSeq" id="WP_230792780.1">
    <property type="nucleotide sequence ID" value="NZ_JAJNCO010000031.1"/>
</dbReference>
<reference evidence="4" key="1">
    <citation type="submission" date="2021-11" db="EMBL/GenBank/DDBJ databases">
        <title>Development of a sustainable strategy for remediation of hydrocarbon-contaminated territories based on the waste exchange concept.</title>
        <authorList>
            <person name="Elkin A."/>
        </authorList>
    </citation>
    <scope>NUCLEOTIDE SEQUENCE</scope>
    <source>
        <strain evidence="4">IEGM 757</strain>
    </source>
</reference>